<dbReference type="Proteomes" id="UP001066276">
    <property type="component" value="Chromosome 10"/>
</dbReference>
<name>A0AAV7MEP9_PLEWA</name>
<sequence>MRWALPGYSHLCYTECTEMRVASLSTWPTRQDCGHRTNGATQRVLQSSPDLASETADAAWTPPAHGRVLPVPHALLLHRCCGAHAAPLLVEEAGWGSDTNGLCRGPSPPGALLLPVLGALRKGAGSPLVPLGLQ</sequence>
<keyword evidence="2" id="KW-1185">Reference proteome</keyword>
<evidence type="ECO:0000313" key="2">
    <source>
        <dbReference type="Proteomes" id="UP001066276"/>
    </source>
</evidence>
<dbReference type="EMBL" id="JANPWB010000014">
    <property type="protein sequence ID" value="KAJ1101609.1"/>
    <property type="molecule type" value="Genomic_DNA"/>
</dbReference>
<accession>A0AAV7MEP9</accession>
<comment type="caution">
    <text evidence="1">The sequence shown here is derived from an EMBL/GenBank/DDBJ whole genome shotgun (WGS) entry which is preliminary data.</text>
</comment>
<organism evidence="1 2">
    <name type="scientific">Pleurodeles waltl</name>
    <name type="common">Iberian ribbed newt</name>
    <dbReference type="NCBI Taxonomy" id="8319"/>
    <lineage>
        <taxon>Eukaryota</taxon>
        <taxon>Metazoa</taxon>
        <taxon>Chordata</taxon>
        <taxon>Craniata</taxon>
        <taxon>Vertebrata</taxon>
        <taxon>Euteleostomi</taxon>
        <taxon>Amphibia</taxon>
        <taxon>Batrachia</taxon>
        <taxon>Caudata</taxon>
        <taxon>Salamandroidea</taxon>
        <taxon>Salamandridae</taxon>
        <taxon>Pleurodelinae</taxon>
        <taxon>Pleurodeles</taxon>
    </lineage>
</organism>
<reference evidence="1" key="1">
    <citation type="journal article" date="2022" name="bioRxiv">
        <title>Sequencing and chromosome-scale assembly of the giantPleurodeles waltlgenome.</title>
        <authorList>
            <person name="Brown T."/>
            <person name="Elewa A."/>
            <person name="Iarovenko S."/>
            <person name="Subramanian E."/>
            <person name="Araus A.J."/>
            <person name="Petzold A."/>
            <person name="Susuki M."/>
            <person name="Suzuki K.-i.T."/>
            <person name="Hayashi T."/>
            <person name="Toyoda A."/>
            <person name="Oliveira C."/>
            <person name="Osipova E."/>
            <person name="Leigh N.D."/>
            <person name="Simon A."/>
            <person name="Yun M.H."/>
        </authorList>
    </citation>
    <scope>NUCLEOTIDE SEQUENCE</scope>
    <source>
        <strain evidence="1">20211129_DDA</strain>
        <tissue evidence="1">Liver</tissue>
    </source>
</reference>
<protein>
    <submittedName>
        <fullName evidence="1">Uncharacterized protein</fullName>
    </submittedName>
</protein>
<gene>
    <name evidence="1" type="ORF">NDU88_006675</name>
</gene>
<dbReference type="AlphaFoldDB" id="A0AAV7MEP9"/>
<proteinExistence type="predicted"/>
<evidence type="ECO:0000313" key="1">
    <source>
        <dbReference type="EMBL" id="KAJ1101609.1"/>
    </source>
</evidence>